<dbReference type="SUPFAM" id="SSF51230">
    <property type="entry name" value="Single hybrid motif"/>
    <property type="match status" value="3"/>
</dbReference>
<dbReference type="GO" id="GO:0005737">
    <property type="term" value="C:cytoplasm"/>
    <property type="evidence" value="ECO:0007669"/>
    <property type="project" value="TreeGrafter"/>
</dbReference>
<dbReference type="InterPro" id="IPR004167">
    <property type="entry name" value="PSBD"/>
</dbReference>
<feature type="region of interest" description="Disordered" evidence="10">
    <location>
        <begin position="76"/>
        <end position="114"/>
    </location>
</feature>
<feature type="compositionally biased region" description="Low complexity" evidence="10">
    <location>
        <begin position="313"/>
        <end position="344"/>
    </location>
</feature>
<feature type="compositionally biased region" description="Basic and acidic residues" evidence="10">
    <location>
        <begin position="348"/>
        <end position="357"/>
    </location>
</feature>
<sequence>MQIKTPDIGVDKAVVAEILVKVGDSIAENDSLVLLESDKASVEVPSTSAGVVKSILIKEGDSVTEGTVLFELEAEGAAQAAPEPTPAPAAEKPAAPAPAQQAQASTQPAATTSTATVDVTVPDIGVEKALVGEILVKVGDQIDVEQSIVVVESDKATVEVPSSTAGIVESIQVKEGDTVKEGVVLIQVKTTSASSAQAEAPASTAAPAVAAEPVAAKQETVAAAATQSGPVDINVPDLGVDKAVVAEILVQVGDKVDVDQSLVVVESDKATVEVPSTVAGIVKAIHLQAGQQVSQGLLLATIEAEGQAPAGAPAAKAEAAPAPQAAAPKAAAPAPTQAVSAPASGSDKLTKEQEAENAKVYAGPAVRKLARELGVILSQVKTSGEHGRVVKEDIFAYVKSRLTAPQAAPVAAAAPAVSGLPKLPDFTAFGGVEEKVLTRLQQVSIPQLSLNNFIPQVTQFDLADITELEDWRNELKGNFKKEGISLTIMAFIIKAVAYLLKEEREFAGHLSDDGKSVLLRNEIHMGIAVATPDGLTVPVLRNPDQKSIKQIAVELGVLGQKARDKKLTPKDLQGANFTISSLGAIGGTAFTPLVNWPQVAILGISPATMQPVWNGKDFDPRLMLPLSLSYDHRVINGADAARFTNKLTKLLKDIRTLLI</sequence>
<dbReference type="FunFam" id="3.30.559.10:FF:000004">
    <property type="entry name" value="Acetyltransferase component of pyruvate dehydrogenase complex"/>
    <property type="match status" value="1"/>
</dbReference>
<dbReference type="EMBL" id="CP061828">
    <property type="protein sequence ID" value="QOD73062.1"/>
    <property type="molecule type" value="Genomic_DNA"/>
</dbReference>
<protein>
    <recommendedName>
        <fullName evidence="9">Dihydrolipoamide acetyltransferase component of pyruvate dehydrogenase complex</fullName>
        <ecNumber evidence="9">2.3.1.-</ecNumber>
    </recommendedName>
</protein>
<dbReference type="Gene3D" id="2.40.50.100">
    <property type="match status" value="3"/>
</dbReference>
<comment type="catalytic activity">
    <reaction evidence="8">
        <text>N(6)-[(R)-dihydrolipoyl]-L-lysyl-[protein] + acetyl-CoA = N(6)-[(R)-S(8)-acetyldihydrolipoyl]-L-lysyl-[protein] + CoA</text>
        <dbReference type="Rhea" id="RHEA:17017"/>
        <dbReference type="Rhea" id="RHEA-COMP:10475"/>
        <dbReference type="Rhea" id="RHEA-COMP:10478"/>
        <dbReference type="ChEBI" id="CHEBI:57287"/>
        <dbReference type="ChEBI" id="CHEBI:57288"/>
        <dbReference type="ChEBI" id="CHEBI:83100"/>
        <dbReference type="ChEBI" id="CHEBI:83111"/>
        <dbReference type="EC" id="2.3.1.12"/>
    </reaction>
</comment>
<dbReference type="InterPro" id="IPR001078">
    <property type="entry name" value="2-oxoacid_DH_actylTfrase"/>
</dbReference>
<dbReference type="PROSITE" id="PS50968">
    <property type="entry name" value="BIOTINYL_LIPOYL"/>
    <property type="match status" value="3"/>
</dbReference>
<evidence type="ECO:0000313" key="11">
    <source>
        <dbReference type="EMBL" id="QOD73062.1"/>
    </source>
</evidence>
<dbReference type="Proteomes" id="UP000516672">
    <property type="component" value="Chromosome"/>
</dbReference>
<keyword evidence="5 9" id="KW-0450">Lipoyl</keyword>
<evidence type="ECO:0000256" key="8">
    <source>
        <dbReference type="ARBA" id="ARBA00048370"/>
    </source>
</evidence>
<evidence type="ECO:0000256" key="2">
    <source>
        <dbReference type="ARBA" id="ARBA00007317"/>
    </source>
</evidence>
<dbReference type="GO" id="GO:0006086">
    <property type="term" value="P:pyruvate decarboxylation to acetyl-CoA"/>
    <property type="evidence" value="ECO:0007669"/>
    <property type="project" value="TreeGrafter"/>
</dbReference>
<dbReference type="GO" id="GO:0031405">
    <property type="term" value="F:lipoic acid binding"/>
    <property type="evidence" value="ECO:0007669"/>
    <property type="project" value="TreeGrafter"/>
</dbReference>
<comment type="subunit">
    <text evidence="3">Forms a 24-polypeptide structural core with octahedral symmetry.</text>
</comment>
<evidence type="ECO:0000256" key="5">
    <source>
        <dbReference type="ARBA" id="ARBA00022823"/>
    </source>
</evidence>
<organism evidence="11 12">
    <name type="scientific">Acinetobacter seifertii</name>
    <dbReference type="NCBI Taxonomy" id="1530123"/>
    <lineage>
        <taxon>Bacteria</taxon>
        <taxon>Pseudomonadati</taxon>
        <taxon>Pseudomonadota</taxon>
        <taxon>Gammaproteobacteria</taxon>
        <taxon>Moraxellales</taxon>
        <taxon>Moraxellaceae</taxon>
        <taxon>Acinetobacter</taxon>
        <taxon>Acinetobacter calcoaceticus/baumannii complex</taxon>
    </lineage>
</organism>
<evidence type="ECO:0000256" key="7">
    <source>
        <dbReference type="ARBA" id="ARBA00025211"/>
    </source>
</evidence>
<evidence type="ECO:0000256" key="10">
    <source>
        <dbReference type="SAM" id="MobiDB-lite"/>
    </source>
</evidence>
<dbReference type="InterPro" id="IPR050743">
    <property type="entry name" value="2-oxoacid_DH_E2_comp"/>
</dbReference>
<dbReference type="Pfam" id="PF02817">
    <property type="entry name" value="E3_binding"/>
    <property type="match status" value="1"/>
</dbReference>
<reference evidence="11 12" key="1">
    <citation type="submission" date="2020-09" db="EMBL/GenBank/DDBJ databases">
        <authorList>
            <person name="Chen F.-J."/>
            <person name="Lee Y.-T."/>
        </authorList>
    </citation>
    <scope>NUCLEOTIDE SEQUENCE [LARGE SCALE GENOMIC DNA]</scope>
    <source>
        <strain evidence="11 12">AS42</strain>
    </source>
</reference>
<dbReference type="Gene3D" id="3.30.559.10">
    <property type="entry name" value="Chloramphenicol acetyltransferase-like domain"/>
    <property type="match status" value="1"/>
</dbReference>
<evidence type="ECO:0000256" key="4">
    <source>
        <dbReference type="ARBA" id="ARBA00022679"/>
    </source>
</evidence>
<evidence type="ECO:0000313" key="12">
    <source>
        <dbReference type="Proteomes" id="UP000516672"/>
    </source>
</evidence>
<comment type="cofactor">
    <cofactor evidence="1 9">
        <name>(R)-lipoate</name>
        <dbReference type="ChEBI" id="CHEBI:83088"/>
    </cofactor>
</comment>
<reference evidence="12" key="2">
    <citation type="submission" date="2020-10" db="EMBL/GenBank/DDBJ databases">
        <title>Clinical and molecular characterization of Acinetobacter seifertii in Taiwan.</title>
        <authorList>
            <person name="Li L.-H."/>
            <person name="Yang Y.-S."/>
            <person name="Sun J.-R."/>
            <person name="Huang T.-W."/>
            <person name="Huang W.-C."/>
            <person name="Wang Y.-C."/>
            <person name="Kuo T.-H."/>
            <person name="Kuo S.-C."/>
            <person name="Chen T.-L."/>
        </authorList>
    </citation>
    <scope>NUCLEOTIDE SEQUENCE [LARGE SCALE GENOMIC DNA]</scope>
    <source>
        <strain evidence="12">AS42</strain>
    </source>
</reference>
<dbReference type="CDD" id="cd06849">
    <property type="entry name" value="lipoyl_domain"/>
    <property type="match status" value="3"/>
</dbReference>
<dbReference type="PROSITE" id="PS00189">
    <property type="entry name" value="LIPOYL"/>
    <property type="match status" value="3"/>
</dbReference>
<feature type="compositionally biased region" description="Low complexity" evidence="10">
    <location>
        <begin position="77"/>
        <end position="114"/>
    </location>
</feature>
<gene>
    <name evidence="11" type="ORF">IC779_18980</name>
</gene>
<dbReference type="Gene3D" id="4.10.320.10">
    <property type="entry name" value="E3-binding domain"/>
    <property type="match status" value="1"/>
</dbReference>
<dbReference type="EC" id="2.3.1.-" evidence="9"/>
<feature type="region of interest" description="Disordered" evidence="10">
    <location>
        <begin position="313"/>
        <end position="357"/>
    </location>
</feature>
<dbReference type="RefSeq" id="WP_190977810.1">
    <property type="nucleotide sequence ID" value="NZ_CP061578.1"/>
</dbReference>
<keyword evidence="6 9" id="KW-0012">Acyltransferase</keyword>
<accession>A0A7H2W5L3</accession>
<dbReference type="PROSITE" id="PS51826">
    <property type="entry name" value="PSBD"/>
    <property type="match status" value="1"/>
</dbReference>
<dbReference type="PANTHER" id="PTHR43178:SF2">
    <property type="entry name" value="DIHYDROLIPOYLLYSINE-RESIDUE ACETYLTRANSFERASE COMPONENT OF PYRUVATE DEHYDROGENASE COMPLEX"/>
    <property type="match status" value="1"/>
</dbReference>
<evidence type="ECO:0000256" key="1">
    <source>
        <dbReference type="ARBA" id="ARBA00001938"/>
    </source>
</evidence>
<comment type="similarity">
    <text evidence="2 9">Belongs to the 2-oxoacid dehydrogenase family.</text>
</comment>
<dbReference type="InterPro" id="IPR003016">
    <property type="entry name" value="2-oxoA_DH_lipoyl-BS"/>
</dbReference>
<keyword evidence="4 9" id="KW-0808">Transferase</keyword>
<name>A0A7H2W5L3_9GAMM</name>
<dbReference type="InterPro" id="IPR036625">
    <property type="entry name" value="E3-bd_dom_sf"/>
</dbReference>
<dbReference type="GO" id="GO:0004742">
    <property type="term" value="F:dihydrolipoyllysine-residue acetyltransferase activity"/>
    <property type="evidence" value="ECO:0007669"/>
    <property type="project" value="UniProtKB-EC"/>
</dbReference>
<dbReference type="AlphaFoldDB" id="A0A7H2W5L3"/>
<dbReference type="InterPro" id="IPR011053">
    <property type="entry name" value="Single_hybrid_motif"/>
</dbReference>
<comment type="function">
    <text evidence="7">The pyruvate dehydrogenase complex catalyzes the overall conversion of pyruvate to acetyl-CoA and CO(2). It contains multiple copies of three enzymatic components: pyruvate dehydrogenase (E1), dihydrolipoamide acetyltransferase (E2) and lipoamide dehydrogenase (E3).</text>
</comment>
<dbReference type="InterPro" id="IPR023213">
    <property type="entry name" value="CAT-like_dom_sf"/>
</dbReference>
<evidence type="ECO:0000256" key="3">
    <source>
        <dbReference type="ARBA" id="ARBA00011484"/>
    </source>
</evidence>
<dbReference type="SUPFAM" id="SSF47005">
    <property type="entry name" value="Peripheral subunit-binding domain of 2-oxo acid dehydrogenase complex"/>
    <property type="match status" value="1"/>
</dbReference>
<dbReference type="PANTHER" id="PTHR43178">
    <property type="entry name" value="DIHYDROLIPOAMIDE ACETYLTRANSFERASE COMPONENT OF PYRUVATE DEHYDROGENASE COMPLEX"/>
    <property type="match status" value="1"/>
</dbReference>
<dbReference type="Pfam" id="PF00364">
    <property type="entry name" value="Biotin_lipoyl"/>
    <property type="match status" value="3"/>
</dbReference>
<evidence type="ECO:0000256" key="9">
    <source>
        <dbReference type="RuleBase" id="RU003423"/>
    </source>
</evidence>
<dbReference type="Pfam" id="PF00198">
    <property type="entry name" value="2-oxoacid_dh"/>
    <property type="match status" value="1"/>
</dbReference>
<evidence type="ECO:0000256" key="6">
    <source>
        <dbReference type="ARBA" id="ARBA00023315"/>
    </source>
</evidence>
<dbReference type="InterPro" id="IPR000089">
    <property type="entry name" value="Biotin_lipoyl"/>
</dbReference>
<dbReference type="SUPFAM" id="SSF52777">
    <property type="entry name" value="CoA-dependent acyltransferases"/>
    <property type="match status" value="1"/>
</dbReference>
<proteinExistence type="inferred from homology"/>